<evidence type="ECO:0000256" key="4">
    <source>
        <dbReference type="ARBA" id="ARBA00022692"/>
    </source>
</evidence>
<feature type="region of interest" description="Disordered" evidence="8">
    <location>
        <begin position="476"/>
        <end position="498"/>
    </location>
</feature>
<name>A0A076EQR2_RHOOP</name>
<evidence type="ECO:0000256" key="7">
    <source>
        <dbReference type="RuleBase" id="RU362091"/>
    </source>
</evidence>
<feature type="transmembrane region" description="Helical" evidence="9">
    <location>
        <begin position="390"/>
        <end position="408"/>
    </location>
</feature>
<comment type="subcellular location">
    <subcellularLocation>
        <location evidence="1">Membrane</location>
        <topology evidence="1">Multi-pass membrane protein</topology>
    </subcellularLocation>
</comment>
<dbReference type="GO" id="GO:0022857">
    <property type="term" value="F:transmembrane transporter activity"/>
    <property type="evidence" value="ECO:0007669"/>
    <property type="project" value="InterPro"/>
</dbReference>
<accession>A0A076EQR2</accession>
<evidence type="ECO:0000256" key="2">
    <source>
        <dbReference type="ARBA" id="ARBA00006434"/>
    </source>
</evidence>
<keyword evidence="6 9" id="KW-0472">Membrane</keyword>
<dbReference type="InterPro" id="IPR001734">
    <property type="entry name" value="Na/solute_symporter"/>
</dbReference>
<evidence type="ECO:0000256" key="5">
    <source>
        <dbReference type="ARBA" id="ARBA00022989"/>
    </source>
</evidence>
<comment type="similarity">
    <text evidence="2 7">Belongs to the sodium:solute symporter (SSF) (TC 2.A.21) family.</text>
</comment>
<feature type="transmembrane region" description="Helical" evidence="9">
    <location>
        <begin position="359"/>
        <end position="378"/>
    </location>
</feature>
<dbReference type="PANTHER" id="PTHR48086:SF8">
    <property type="entry name" value="MONOCARBOXYLIC ACID PERMEASE"/>
    <property type="match status" value="1"/>
</dbReference>
<dbReference type="Gene3D" id="1.20.1730.10">
    <property type="entry name" value="Sodium/glucose cotransporter"/>
    <property type="match status" value="1"/>
</dbReference>
<keyword evidence="4 9" id="KW-0812">Transmembrane</keyword>
<gene>
    <name evidence="10" type="ORF">EP51_23985</name>
</gene>
<feature type="transmembrane region" description="Helical" evidence="9">
    <location>
        <begin position="316"/>
        <end position="338"/>
    </location>
</feature>
<feature type="transmembrane region" description="Helical" evidence="9">
    <location>
        <begin position="446"/>
        <end position="467"/>
    </location>
</feature>
<feature type="transmembrane region" description="Helical" evidence="9">
    <location>
        <begin position="71"/>
        <end position="94"/>
    </location>
</feature>
<dbReference type="EMBL" id="CP008947">
    <property type="protein sequence ID" value="AII07548.1"/>
    <property type="molecule type" value="Genomic_DNA"/>
</dbReference>
<feature type="transmembrane region" description="Helical" evidence="9">
    <location>
        <begin position="231"/>
        <end position="252"/>
    </location>
</feature>
<dbReference type="PANTHER" id="PTHR48086">
    <property type="entry name" value="SODIUM/PROLINE SYMPORTER-RELATED"/>
    <property type="match status" value="1"/>
</dbReference>
<dbReference type="RefSeq" id="WP_128640568.1">
    <property type="nucleotide sequence ID" value="NZ_CP008947.1"/>
</dbReference>
<dbReference type="InterPro" id="IPR050277">
    <property type="entry name" value="Sodium:Solute_Symporter"/>
</dbReference>
<keyword evidence="3" id="KW-0813">Transport</keyword>
<sequence length="498" mass="51989">MTAAFFTLVLVLALGAGVLSRRGSKKEISDYLVGGRSFGPLLVFILGAGEAYSIGTLIGFPGGVYAHGASYGVWFIGYILLAYPIGYFFAPYLWRAGKRYGAMTLPDVAGRHFRSRGLELTIAIASVVFLIPWGQLQLAGLQIALTGLGISIDPTVAVFAGAALALLFLMLSGVRAPAFVSYVKDTALLLGAVLIGLAAVIETGGTEKLFAAAAASGGGAASHSTVTGSSLTFVLTTIVFQSVGFFIFPIIVQAVLAAKSEATIKRVAKFNPLYMLMYPFLVAAAFGAITLLPTKLEGTESDQVLLQLSRQLLPDWLTGVVAGGAALCAIVVLCGAALGIGAIVSRNIIPGIPESRQRIWVRGVVVAYLGISLLLTLATPQLLLTLVNTAYYGVTQAAVVFATMVFGWKLRPAALAMGVVLGDVVVLWLYLDKHGPVSVWLAEHGVNLGAAALVLNILFVVSTRVFWPPTDPVRGLRSDGRTSGTAAGSVAARSEVGA</sequence>
<keyword evidence="5 9" id="KW-1133">Transmembrane helix</keyword>
<evidence type="ECO:0000256" key="9">
    <source>
        <dbReference type="SAM" id="Phobius"/>
    </source>
</evidence>
<protein>
    <submittedName>
        <fullName evidence="10">Sodium:solute symporter</fullName>
    </submittedName>
</protein>
<evidence type="ECO:0000256" key="8">
    <source>
        <dbReference type="SAM" id="MobiDB-lite"/>
    </source>
</evidence>
<dbReference type="PROSITE" id="PS50283">
    <property type="entry name" value="NA_SOLUT_SYMP_3"/>
    <property type="match status" value="1"/>
</dbReference>
<dbReference type="Proteomes" id="UP000028488">
    <property type="component" value="Chromosome"/>
</dbReference>
<dbReference type="InterPro" id="IPR038377">
    <property type="entry name" value="Na/Glc_symporter_sf"/>
</dbReference>
<dbReference type="Pfam" id="PF00474">
    <property type="entry name" value="SSF"/>
    <property type="match status" value="1"/>
</dbReference>
<proteinExistence type="inferred from homology"/>
<feature type="transmembrane region" description="Helical" evidence="9">
    <location>
        <begin position="115"/>
        <end position="136"/>
    </location>
</feature>
<feature type="transmembrane region" description="Helical" evidence="9">
    <location>
        <begin position="186"/>
        <end position="205"/>
    </location>
</feature>
<reference evidence="10 11" key="1">
    <citation type="submission" date="2014-07" db="EMBL/GenBank/DDBJ databases">
        <title>Genome Sequence of Rhodococcus opacus Strain R7, a Biodegrader of Mono- and Polycyclic Aromatic Hydrocarbons.</title>
        <authorList>
            <person name="Di Gennaro P."/>
            <person name="Zampolli J."/>
            <person name="Presti I."/>
            <person name="Cappelletti M."/>
            <person name="D'Ursi P."/>
            <person name="Orro A."/>
            <person name="Mezzelani A."/>
            <person name="Milanesi L."/>
        </authorList>
    </citation>
    <scope>NUCLEOTIDE SEQUENCE [LARGE SCALE GENOMIC DNA]</scope>
    <source>
        <strain evidence="10 11">R7</strain>
    </source>
</reference>
<feature type="transmembrane region" description="Helical" evidence="9">
    <location>
        <begin position="156"/>
        <end position="174"/>
    </location>
</feature>
<dbReference type="eggNOG" id="COG0591">
    <property type="taxonomic scope" value="Bacteria"/>
</dbReference>
<dbReference type="GO" id="GO:0005886">
    <property type="term" value="C:plasma membrane"/>
    <property type="evidence" value="ECO:0007669"/>
    <property type="project" value="TreeGrafter"/>
</dbReference>
<evidence type="ECO:0000256" key="1">
    <source>
        <dbReference type="ARBA" id="ARBA00004141"/>
    </source>
</evidence>
<dbReference type="AlphaFoldDB" id="A0A076EQR2"/>
<evidence type="ECO:0000313" key="11">
    <source>
        <dbReference type="Proteomes" id="UP000028488"/>
    </source>
</evidence>
<evidence type="ECO:0000313" key="10">
    <source>
        <dbReference type="EMBL" id="AII07548.1"/>
    </source>
</evidence>
<organism evidence="10 11">
    <name type="scientific">Rhodococcus opacus</name>
    <name type="common">Nocardia opaca</name>
    <dbReference type="NCBI Taxonomy" id="37919"/>
    <lineage>
        <taxon>Bacteria</taxon>
        <taxon>Bacillati</taxon>
        <taxon>Actinomycetota</taxon>
        <taxon>Actinomycetes</taxon>
        <taxon>Mycobacteriales</taxon>
        <taxon>Nocardiaceae</taxon>
        <taxon>Rhodococcus</taxon>
    </lineage>
</organism>
<feature type="transmembrane region" description="Helical" evidence="9">
    <location>
        <begin position="413"/>
        <end position="431"/>
    </location>
</feature>
<feature type="transmembrane region" description="Helical" evidence="9">
    <location>
        <begin position="273"/>
        <end position="296"/>
    </location>
</feature>
<evidence type="ECO:0000256" key="6">
    <source>
        <dbReference type="ARBA" id="ARBA00023136"/>
    </source>
</evidence>
<evidence type="ECO:0000256" key="3">
    <source>
        <dbReference type="ARBA" id="ARBA00022448"/>
    </source>
</evidence>